<dbReference type="AlphaFoldDB" id="J9GLI5"/>
<keyword evidence="2" id="KW-0201">Cytochrome c-type biogenesis</keyword>
<dbReference type="InterPro" id="IPR013740">
    <property type="entry name" value="Redoxin"/>
</dbReference>
<evidence type="ECO:0000256" key="1">
    <source>
        <dbReference type="ARBA" id="ARBA00004196"/>
    </source>
</evidence>
<protein>
    <submittedName>
        <fullName evidence="6">Thioredoxin family protein</fullName>
    </submittedName>
</protein>
<keyword evidence="3" id="KW-1015">Disulfide bond</keyword>
<organism evidence="6">
    <name type="scientific">gut metagenome</name>
    <dbReference type="NCBI Taxonomy" id="749906"/>
    <lineage>
        <taxon>unclassified sequences</taxon>
        <taxon>metagenomes</taxon>
        <taxon>organismal metagenomes</taxon>
    </lineage>
</organism>
<name>J9GLI5_9ZZZZ</name>
<dbReference type="InterPro" id="IPR013766">
    <property type="entry name" value="Thioredoxin_domain"/>
</dbReference>
<evidence type="ECO:0000256" key="4">
    <source>
        <dbReference type="ARBA" id="ARBA00023284"/>
    </source>
</evidence>
<dbReference type="GO" id="GO:0017004">
    <property type="term" value="P:cytochrome complex assembly"/>
    <property type="evidence" value="ECO:0007669"/>
    <property type="project" value="UniProtKB-KW"/>
</dbReference>
<dbReference type="Pfam" id="PF08534">
    <property type="entry name" value="Redoxin"/>
    <property type="match status" value="1"/>
</dbReference>
<comment type="caution">
    <text evidence="6">The sequence shown here is derived from an EMBL/GenBank/DDBJ whole genome shotgun (WGS) entry which is preliminary data.</text>
</comment>
<dbReference type="EMBL" id="AMCI01003305">
    <property type="protein sequence ID" value="EJX00610.1"/>
    <property type="molecule type" value="Genomic_DNA"/>
</dbReference>
<gene>
    <name evidence="6" type="ORF">EVA_11280</name>
</gene>
<dbReference type="CDD" id="cd02966">
    <property type="entry name" value="TlpA_like_family"/>
    <property type="match status" value="1"/>
</dbReference>
<evidence type="ECO:0000313" key="6">
    <source>
        <dbReference type="EMBL" id="EJX00610.1"/>
    </source>
</evidence>
<dbReference type="GO" id="GO:0030313">
    <property type="term" value="C:cell envelope"/>
    <property type="evidence" value="ECO:0007669"/>
    <property type="project" value="UniProtKB-SubCell"/>
</dbReference>
<keyword evidence="4" id="KW-0676">Redox-active center</keyword>
<proteinExistence type="predicted"/>
<evidence type="ECO:0000256" key="2">
    <source>
        <dbReference type="ARBA" id="ARBA00022748"/>
    </source>
</evidence>
<dbReference type="SUPFAM" id="SSF52833">
    <property type="entry name" value="Thioredoxin-like"/>
    <property type="match status" value="1"/>
</dbReference>
<dbReference type="GO" id="GO:0016491">
    <property type="term" value="F:oxidoreductase activity"/>
    <property type="evidence" value="ECO:0007669"/>
    <property type="project" value="InterPro"/>
</dbReference>
<evidence type="ECO:0000259" key="5">
    <source>
        <dbReference type="PROSITE" id="PS51352"/>
    </source>
</evidence>
<evidence type="ECO:0000256" key="3">
    <source>
        <dbReference type="ARBA" id="ARBA00023157"/>
    </source>
</evidence>
<dbReference type="InterPro" id="IPR050553">
    <property type="entry name" value="Thioredoxin_ResA/DsbE_sf"/>
</dbReference>
<comment type="subcellular location">
    <subcellularLocation>
        <location evidence="1">Cell envelope</location>
    </subcellularLocation>
</comment>
<reference evidence="6" key="1">
    <citation type="journal article" date="2012" name="PLoS ONE">
        <title>Gene sets for utilization of primary and secondary nutrition supplies in the distal gut of endangered iberian lynx.</title>
        <authorList>
            <person name="Alcaide M."/>
            <person name="Messina E."/>
            <person name="Richter M."/>
            <person name="Bargiela R."/>
            <person name="Peplies J."/>
            <person name="Huws S.A."/>
            <person name="Newbold C.J."/>
            <person name="Golyshin P.N."/>
            <person name="Simon M.A."/>
            <person name="Lopez G."/>
            <person name="Yakimov M.M."/>
            <person name="Ferrer M."/>
        </authorList>
    </citation>
    <scope>NUCLEOTIDE SEQUENCE</scope>
</reference>
<accession>J9GLI5</accession>
<dbReference type="PANTHER" id="PTHR42852">
    <property type="entry name" value="THIOL:DISULFIDE INTERCHANGE PROTEIN DSBE"/>
    <property type="match status" value="1"/>
</dbReference>
<dbReference type="PANTHER" id="PTHR42852:SF6">
    <property type="entry name" value="THIOL:DISULFIDE INTERCHANGE PROTEIN DSBE"/>
    <property type="match status" value="1"/>
</dbReference>
<dbReference type="PROSITE" id="PS51352">
    <property type="entry name" value="THIOREDOXIN_2"/>
    <property type="match status" value="1"/>
</dbReference>
<feature type="domain" description="Thioredoxin" evidence="5">
    <location>
        <begin position="309"/>
        <end position="448"/>
    </location>
</feature>
<dbReference type="InterPro" id="IPR036249">
    <property type="entry name" value="Thioredoxin-like_sf"/>
</dbReference>
<sequence>MRKKIGFVTFLLGLPFWLFAQQVDKVKVRGTMEGEGFVNSKLYVKAMDRQGQEAVAALEVDGTRFTGEVLPATDGFYQFFGVNNQSQLILPLYLPQDVQLENLKLTMVNACPQMNIDKNNRALSAYNELTYVKGRALWMDGQNMTSDQLFDLLNDFNLAVDSIVNATHCDAPVEQYLRLWAYNQVANSYMSLPRILGVGRDVSFKQSDVLAEPEEVLDSPMAVYFPASVHLILASLPKGNLKEQFAVLYQKYSCKEVRGMVEGGLIDHFIRNFNFENGYENGLADLSAVIEKYQLDTRYLDAFKMRKASVKGSPFPEGILLTDVNGNKVDFSSFKGFYVYIDMWASWCGPCCKEAPVLKELEQEVTNPNVKFVSISIDKSIPAWKKKMEALGLHGNQLLNQDNKLAEALNVKGIPMFLIYDKEGKLYMYNAPRPSMGTPLKELLEGLK</sequence>
<dbReference type="Gene3D" id="3.40.30.10">
    <property type="entry name" value="Glutaredoxin"/>
    <property type="match status" value="1"/>
</dbReference>